<evidence type="ECO:0000256" key="5">
    <source>
        <dbReference type="ARBA" id="ARBA00022989"/>
    </source>
</evidence>
<evidence type="ECO:0000313" key="9">
    <source>
        <dbReference type="EMBL" id="KFX22087.1"/>
    </source>
</evidence>
<dbReference type="PANTHER" id="PTHR33884:SF4">
    <property type="entry name" value="UPF0410 PROTEIN YEAQ"/>
    <property type="match status" value="1"/>
</dbReference>
<evidence type="ECO:0000313" key="8">
    <source>
        <dbReference type="EMBL" id="KFX07608.1"/>
    </source>
</evidence>
<dbReference type="Proteomes" id="UP000032874">
    <property type="component" value="Unassembled WGS sequence"/>
</dbReference>
<comment type="subcellular location">
    <subcellularLocation>
        <location evidence="1">Cell membrane</location>
        <topology evidence="1">Multi-pass membrane protein</topology>
    </subcellularLocation>
</comment>
<evidence type="ECO:0000256" key="7">
    <source>
        <dbReference type="SAM" id="Phobius"/>
    </source>
</evidence>
<proteinExistence type="inferred from homology"/>
<accession>A0A093UH89</accession>
<sequence length="82" mass="8709">MGILSWVIFGLIAGILAKWIMPGKDGGGFILTVLLGIVGAVVGGYISVFFGFGRVDGFNFGSFVVAVVGAIVVLWIYRKIRD</sequence>
<gene>
    <name evidence="9" type="ORF">JV35_02700</name>
    <name evidence="8" type="ORF">KP22_05820</name>
</gene>
<evidence type="ECO:0008006" key="12">
    <source>
        <dbReference type="Google" id="ProtNLM"/>
    </source>
</evidence>
<feature type="transmembrane region" description="Helical" evidence="7">
    <location>
        <begin position="28"/>
        <end position="52"/>
    </location>
</feature>
<evidence type="ECO:0000256" key="6">
    <source>
        <dbReference type="ARBA" id="ARBA00023136"/>
    </source>
</evidence>
<comment type="similarity">
    <text evidence="2">Belongs to the UPF0410 family.</text>
</comment>
<dbReference type="NCBIfam" id="NF007771">
    <property type="entry name" value="PRK10457.1"/>
    <property type="match status" value="1"/>
</dbReference>
<evidence type="ECO:0000313" key="11">
    <source>
        <dbReference type="Proteomes" id="UP000032874"/>
    </source>
</evidence>
<evidence type="ECO:0000256" key="2">
    <source>
        <dbReference type="ARBA" id="ARBA00011006"/>
    </source>
</evidence>
<dbReference type="eggNOG" id="COG2261">
    <property type="taxonomic scope" value="Bacteria"/>
</dbReference>
<keyword evidence="6 7" id="KW-0472">Membrane</keyword>
<comment type="caution">
    <text evidence="8">The sequence shown here is derived from an EMBL/GenBank/DDBJ whole genome shotgun (WGS) entry which is preliminary data.</text>
</comment>
<dbReference type="Proteomes" id="UP000032869">
    <property type="component" value="Unassembled WGS sequence"/>
</dbReference>
<evidence type="ECO:0000256" key="1">
    <source>
        <dbReference type="ARBA" id="ARBA00004651"/>
    </source>
</evidence>
<dbReference type="AlphaFoldDB" id="A0A093UH89"/>
<keyword evidence="3" id="KW-1003">Cell membrane</keyword>
<keyword evidence="5 7" id="KW-1133">Transmembrane helix</keyword>
<feature type="transmembrane region" description="Helical" evidence="7">
    <location>
        <begin position="58"/>
        <end position="77"/>
    </location>
</feature>
<dbReference type="Pfam" id="PF04226">
    <property type="entry name" value="Transgly_assoc"/>
    <property type="match status" value="1"/>
</dbReference>
<dbReference type="STRING" id="55207.KP22_05820"/>
<dbReference type="PANTHER" id="PTHR33884">
    <property type="entry name" value="UPF0410 PROTEIN YMGE"/>
    <property type="match status" value="1"/>
</dbReference>
<dbReference type="InterPro" id="IPR007341">
    <property type="entry name" value="Transgly_assoc"/>
</dbReference>
<keyword evidence="10" id="KW-1185">Reference proteome</keyword>
<dbReference type="EMBL" id="JQHL01000001">
    <property type="protein sequence ID" value="KFX22087.1"/>
    <property type="molecule type" value="Genomic_DNA"/>
</dbReference>
<dbReference type="EMBL" id="JQHM01000001">
    <property type="protein sequence ID" value="KFX07608.1"/>
    <property type="molecule type" value="Genomic_DNA"/>
</dbReference>
<feature type="transmembrane region" description="Helical" evidence="7">
    <location>
        <begin position="6"/>
        <end position="21"/>
    </location>
</feature>
<name>A0A093UH89_9GAMM</name>
<evidence type="ECO:0000313" key="10">
    <source>
        <dbReference type="Proteomes" id="UP000032869"/>
    </source>
</evidence>
<evidence type="ECO:0000256" key="4">
    <source>
        <dbReference type="ARBA" id="ARBA00022692"/>
    </source>
</evidence>
<dbReference type="GO" id="GO:0005886">
    <property type="term" value="C:plasma membrane"/>
    <property type="evidence" value="ECO:0007669"/>
    <property type="project" value="UniProtKB-SubCell"/>
</dbReference>
<protein>
    <recommendedName>
        <fullName evidence="12">Transglycosylase</fullName>
    </recommendedName>
</protein>
<organism evidence="8 11">
    <name type="scientific">Pectobacterium betavasculorum</name>
    <dbReference type="NCBI Taxonomy" id="55207"/>
    <lineage>
        <taxon>Bacteria</taxon>
        <taxon>Pseudomonadati</taxon>
        <taxon>Pseudomonadota</taxon>
        <taxon>Gammaproteobacteria</taxon>
        <taxon>Enterobacterales</taxon>
        <taxon>Pectobacteriaceae</taxon>
        <taxon>Pectobacterium</taxon>
    </lineage>
</organism>
<dbReference type="RefSeq" id="WP_039299508.1">
    <property type="nucleotide sequence ID" value="NZ_JAODTE010000001.1"/>
</dbReference>
<evidence type="ECO:0000256" key="3">
    <source>
        <dbReference type="ARBA" id="ARBA00022475"/>
    </source>
</evidence>
<keyword evidence="4 7" id="KW-0812">Transmembrane</keyword>
<reference evidence="10 11" key="1">
    <citation type="submission" date="2014-08" db="EMBL/GenBank/DDBJ databases">
        <title>Genome sequences of NCPPB Pectobacterium isolates.</title>
        <authorList>
            <person name="Glover R.H."/>
            <person name="Sapp M."/>
            <person name="Elphinstone J."/>
        </authorList>
    </citation>
    <scope>NUCLEOTIDE SEQUENCE [LARGE SCALE GENOMIC DNA]</scope>
    <source>
        <strain evidence="9 10">NCPPB 2793</strain>
        <strain evidence="8 11">NCPPB 2795</strain>
    </source>
</reference>